<proteinExistence type="predicted"/>
<feature type="signal peptide" evidence="2">
    <location>
        <begin position="1"/>
        <end position="27"/>
    </location>
</feature>
<feature type="chain" id="PRO_5042216893" evidence="2">
    <location>
        <begin position="28"/>
        <end position="1699"/>
    </location>
</feature>
<gene>
    <name evidence="3" type="ORF">CTEN210_07336</name>
</gene>
<dbReference type="InterPro" id="IPR027417">
    <property type="entry name" value="P-loop_NTPase"/>
</dbReference>
<organism evidence="3 4">
    <name type="scientific">Chaetoceros tenuissimus</name>
    <dbReference type="NCBI Taxonomy" id="426638"/>
    <lineage>
        <taxon>Eukaryota</taxon>
        <taxon>Sar</taxon>
        <taxon>Stramenopiles</taxon>
        <taxon>Ochrophyta</taxon>
        <taxon>Bacillariophyta</taxon>
        <taxon>Coscinodiscophyceae</taxon>
        <taxon>Chaetocerotophycidae</taxon>
        <taxon>Chaetocerotales</taxon>
        <taxon>Chaetocerotaceae</taxon>
        <taxon>Chaetoceros</taxon>
    </lineage>
</organism>
<feature type="region of interest" description="Disordered" evidence="1">
    <location>
        <begin position="155"/>
        <end position="358"/>
    </location>
</feature>
<feature type="compositionally biased region" description="Basic residues" evidence="1">
    <location>
        <begin position="155"/>
        <end position="164"/>
    </location>
</feature>
<dbReference type="EMBL" id="BLLK01000042">
    <property type="protein sequence ID" value="GFH50860.1"/>
    <property type="molecule type" value="Genomic_DNA"/>
</dbReference>
<reference evidence="3 4" key="1">
    <citation type="journal article" date="2021" name="Sci. Rep.">
        <title>The genome of the diatom Chaetoceros tenuissimus carries an ancient integrated fragment of an extant virus.</title>
        <authorList>
            <person name="Hongo Y."/>
            <person name="Kimura K."/>
            <person name="Takaki Y."/>
            <person name="Yoshida Y."/>
            <person name="Baba S."/>
            <person name="Kobayashi G."/>
            <person name="Nagasaki K."/>
            <person name="Hano T."/>
            <person name="Tomaru Y."/>
        </authorList>
    </citation>
    <scope>NUCLEOTIDE SEQUENCE [LARGE SCALE GENOMIC DNA]</scope>
    <source>
        <strain evidence="3 4">NIES-3715</strain>
    </source>
</reference>
<keyword evidence="2" id="KW-0732">Signal</keyword>
<evidence type="ECO:0000256" key="1">
    <source>
        <dbReference type="SAM" id="MobiDB-lite"/>
    </source>
</evidence>
<dbReference type="Proteomes" id="UP001054902">
    <property type="component" value="Unassembled WGS sequence"/>
</dbReference>
<name>A0AAD3CTN1_9STRA</name>
<evidence type="ECO:0000313" key="3">
    <source>
        <dbReference type="EMBL" id="GFH50860.1"/>
    </source>
</evidence>
<comment type="caution">
    <text evidence="3">The sequence shown here is derived from an EMBL/GenBank/DDBJ whole genome shotgun (WGS) entry which is preliminary data.</text>
</comment>
<feature type="compositionally biased region" description="Polar residues" evidence="1">
    <location>
        <begin position="261"/>
        <end position="272"/>
    </location>
</feature>
<protein>
    <submittedName>
        <fullName evidence="3">Uncharacterized protein</fullName>
    </submittedName>
</protein>
<dbReference type="SUPFAM" id="SSF52540">
    <property type="entry name" value="P-loop containing nucleoside triphosphate hydrolases"/>
    <property type="match status" value="1"/>
</dbReference>
<evidence type="ECO:0000256" key="2">
    <source>
        <dbReference type="SAM" id="SignalP"/>
    </source>
</evidence>
<evidence type="ECO:0000313" key="4">
    <source>
        <dbReference type="Proteomes" id="UP001054902"/>
    </source>
</evidence>
<feature type="compositionally biased region" description="Basic and acidic residues" evidence="1">
    <location>
        <begin position="175"/>
        <end position="193"/>
    </location>
</feature>
<feature type="compositionally biased region" description="Low complexity" evidence="1">
    <location>
        <begin position="196"/>
        <end position="206"/>
    </location>
</feature>
<sequence length="1699" mass="191967">MFMSTRHIMRLWGTIASFALVANVAYAESLLSFYLAENDSCSPQEHVKSQEDCNLAAAQMRLKDMGGNGVSSFNATAYKHLIYKAGCYAHVIRDDNGDSSDYYHIEFFSGQDLAGELKGFPVCKMSEEESFLRYNQTVGSTENLQNSTMMTRLFNRTRSKRSKSKNSDATLAPKEGQHDKGIRVRGSKVDGKTKSKLGSSKSKTPKILGRYKRAKSNIDGKGSKGNVSSCKSASEKSSKSGRRPKAFYNGKKGRRSKGTKAPSQDTKAPRVSSSKDTKAPKARDSLANGKSKGNLMKNKSNGIGGYKGRKSKSAKGSSPTKGKGHQCSTESPSPEPSVFPVEDPSSIPSEFPSSAPTPTPPIILAFDTCIPGCQNNTVDATIEKKFEEIIRAYAFGTQLAPGDISLKFSASKNDCLPCNGGSRRSLEDLLLLQNEITAEIEVQDTVLVEEVDSLTVVTNMEANIDSINSDLQEIGVVVNTIEVQTSAPTAAPIPISTEPPSPPPAELSRAVLAREMNLERRRLSTALEEENEERNEKTSPEMLNDLFISENYYADLPEFVTVGTNDPFHCKCVDCNDDEVCGGLWTAKNFDNSDSRDNLQKKQIHIIISHCKNPLDWVESFTEGYEIASIHVVTKCGEDIEKIKAPSKATIEILENIGRCDHTYAYYIANILPQKVDKDREGDSIVVFLKDDISEKNFHQAGHWNTFEGLLSLASSDNGFGCGVNSDGSHVSFGPHSFLLSAYHEVKSLFEFAMESYGRNIKGYAVDESEFLSQFSTFGQWWEHLHIEEDLPELIQVCYGGVFAASTNNVYRREMSIWKTIEKSLSRGSNIQEGHYAERSWAALMSTPLQPFQIEALKEKADGVYMNKSSMHGALLTRPQLYLHIGTFGTTSTEYLADALIDYKTELKSDGYNIAVHGKFDNGAHGFPNVDRLGSCMWSDMNKRLFPEYMKEAAVCESNVLQDLSEFMDNTLKEQNDLIISNPWLVRPGTAESLAIYLNPVWDVKTVVYYRRYFEWITLLYNEWRQDLLLHLSPEAIPSSSFRYIDFLREYNKRLFYGKDVNEDGFPVRDLGSDSNHRSTIGKSRKVYLDKFDIISDSDIEELTDLQESPYYAAKQYFAVPRLRDVVVVNFHDIRGVEVNFFCNVLDDADETCKAAVDTEELLGDAGLGDESFVQNGSPFLLETAVGDIVIAAIVKNKLNFEKTKRKGKFNLQLNLWNHMVEKSLDQRNVTVQDLPSECLYSFESEKLLEVSLAYEKRMLPAFFSTRRGAKHLRKSFKRWRFCSVDTKEILESSEWDFIFENMNDFTLHNQSTKAYVHIGAPKTGSTSIQDTLAADRLYLKEDKFFVAVHGQVRPPGTEEYIIDNMLVKCDQLGACVWSEEEREIVVQGSGDEDAGKCPDYLLHEFDRFVSMAKEQKSNIVISNEWLNRKSSEDGLSKLLQDFDTTIVIYYRRFYDWMISAHYQWHFDLGTSSFQALQGKIRLVDFIRMFCQRLFALEISNLHADTALAGLTDINEYTWHAYKRYSRIPEFDENIQIVNFHDGHIIKSFYCDVLKAPKACELETKRLEEKHSTRTRSKSSTMLFDLAVGIHWSKHTEIDEKKTIEDFHKTAEKLKERLLARGLSEEDLPRECLSSSEQDLLLRVSLEYENILLPSGSFSDKGKDAMRKDFAKYSNNNRFCSVNLDIVNDPNWRFLLQQI</sequence>
<feature type="compositionally biased region" description="Basic residues" evidence="1">
    <location>
        <begin position="239"/>
        <end position="258"/>
    </location>
</feature>
<keyword evidence="4" id="KW-1185">Reference proteome</keyword>
<feature type="compositionally biased region" description="Low complexity" evidence="1">
    <location>
        <begin position="330"/>
        <end position="354"/>
    </location>
</feature>
<feature type="compositionally biased region" description="Basic and acidic residues" evidence="1">
    <location>
        <begin position="273"/>
        <end position="284"/>
    </location>
</feature>
<accession>A0AAD3CTN1</accession>